<accession>A0A5C7HTZ8</accession>
<keyword evidence="2" id="KW-1185">Reference proteome</keyword>
<dbReference type="OrthoDB" id="8063676at2759"/>
<sequence>MVSEQCSNSSGNSVRNSLRLSLVRVPNLLGLCHYNCNMASLVGNLLVRRTQLYQYLEKITSSGRMQSPAIFPRIMDATKAKEAWEILQQEFQGSKKEIAIKLQNLKREFENLKMKDFESMKDYLSRVIDVVNHMKTYGENITD</sequence>
<evidence type="ECO:0000313" key="2">
    <source>
        <dbReference type="Proteomes" id="UP000323000"/>
    </source>
</evidence>
<comment type="caution">
    <text evidence="1">The sequence shown here is derived from an EMBL/GenBank/DDBJ whole genome shotgun (WGS) entry which is preliminary data.</text>
</comment>
<dbReference type="EMBL" id="VAHF01000006">
    <property type="protein sequence ID" value="TXG60551.1"/>
    <property type="molecule type" value="Genomic_DNA"/>
</dbReference>
<evidence type="ECO:0000313" key="1">
    <source>
        <dbReference type="EMBL" id="TXG60551.1"/>
    </source>
</evidence>
<dbReference type="AlphaFoldDB" id="A0A5C7HTZ8"/>
<protein>
    <submittedName>
        <fullName evidence="1">Uncharacterized protein</fullName>
    </submittedName>
</protein>
<dbReference type="Proteomes" id="UP000323000">
    <property type="component" value="Chromosome 6"/>
</dbReference>
<gene>
    <name evidence="1" type="ORF">EZV62_015124</name>
</gene>
<name>A0A5C7HTZ8_9ROSI</name>
<proteinExistence type="predicted"/>
<organism evidence="1 2">
    <name type="scientific">Acer yangbiense</name>
    <dbReference type="NCBI Taxonomy" id="1000413"/>
    <lineage>
        <taxon>Eukaryota</taxon>
        <taxon>Viridiplantae</taxon>
        <taxon>Streptophyta</taxon>
        <taxon>Embryophyta</taxon>
        <taxon>Tracheophyta</taxon>
        <taxon>Spermatophyta</taxon>
        <taxon>Magnoliopsida</taxon>
        <taxon>eudicotyledons</taxon>
        <taxon>Gunneridae</taxon>
        <taxon>Pentapetalae</taxon>
        <taxon>rosids</taxon>
        <taxon>malvids</taxon>
        <taxon>Sapindales</taxon>
        <taxon>Sapindaceae</taxon>
        <taxon>Hippocastanoideae</taxon>
        <taxon>Acereae</taxon>
        <taxon>Acer</taxon>
    </lineage>
</organism>
<dbReference type="Pfam" id="PF14223">
    <property type="entry name" value="Retrotran_gag_2"/>
    <property type="match status" value="1"/>
</dbReference>
<dbReference type="PANTHER" id="PTHR35317:SF35">
    <property type="entry name" value="DUF4219 DOMAIN-CONTAINING PROTEIN"/>
    <property type="match status" value="1"/>
</dbReference>
<reference evidence="2" key="1">
    <citation type="journal article" date="2019" name="Gigascience">
        <title>De novo genome assembly of the endangered Acer yangbiense, a plant species with extremely small populations endemic to Yunnan Province, China.</title>
        <authorList>
            <person name="Yang J."/>
            <person name="Wariss H.M."/>
            <person name="Tao L."/>
            <person name="Zhang R."/>
            <person name="Yun Q."/>
            <person name="Hollingsworth P."/>
            <person name="Dao Z."/>
            <person name="Luo G."/>
            <person name="Guo H."/>
            <person name="Ma Y."/>
            <person name="Sun W."/>
        </authorList>
    </citation>
    <scope>NUCLEOTIDE SEQUENCE [LARGE SCALE GENOMIC DNA]</scope>
    <source>
        <strain evidence="2">cv. Malutang</strain>
    </source>
</reference>
<dbReference type="PANTHER" id="PTHR35317">
    <property type="entry name" value="OS04G0629600 PROTEIN"/>
    <property type="match status" value="1"/>
</dbReference>